<feature type="compositionally biased region" description="Polar residues" evidence="1">
    <location>
        <begin position="96"/>
        <end position="148"/>
    </location>
</feature>
<feature type="compositionally biased region" description="Polar residues" evidence="1">
    <location>
        <begin position="206"/>
        <end position="228"/>
    </location>
</feature>
<gene>
    <name evidence="2" type="ORF">ACJMK2_011209</name>
</gene>
<name>A0ABD3V4F6_SINWO</name>
<dbReference type="InterPro" id="IPR033536">
    <property type="entry name" value="Spata22"/>
</dbReference>
<keyword evidence="3" id="KW-1185">Reference proteome</keyword>
<dbReference type="EMBL" id="JBJQND010000013">
    <property type="protein sequence ID" value="KAL3856452.1"/>
    <property type="molecule type" value="Genomic_DNA"/>
</dbReference>
<dbReference type="PANTHER" id="PTHR35258">
    <property type="entry name" value="SPERMATOGENESIS-ASSOCIATED PROTEIN 22"/>
    <property type="match status" value="1"/>
</dbReference>
<evidence type="ECO:0000256" key="1">
    <source>
        <dbReference type="SAM" id="MobiDB-lite"/>
    </source>
</evidence>
<reference evidence="2 3" key="1">
    <citation type="submission" date="2024-11" db="EMBL/GenBank/DDBJ databases">
        <title>Chromosome-level genome assembly of the freshwater bivalve Anodonta woodiana.</title>
        <authorList>
            <person name="Chen X."/>
        </authorList>
    </citation>
    <scope>NUCLEOTIDE SEQUENCE [LARGE SCALE GENOMIC DNA]</scope>
    <source>
        <strain evidence="2">MN2024</strain>
        <tissue evidence="2">Gills</tissue>
    </source>
</reference>
<feature type="compositionally biased region" description="Polar residues" evidence="1">
    <location>
        <begin position="156"/>
        <end position="180"/>
    </location>
</feature>
<dbReference type="AlphaFoldDB" id="A0ABD3V4F6"/>
<dbReference type="PANTHER" id="PTHR35258:SF1">
    <property type="entry name" value="SPERMATOGENESIS-ASSOCIATED PROTEIN 22"/>
    <property type="match status" value="1"/>
</dbReference>
<protein>
    <recommendedName>
        <fullName evidence="4">Spermatogenesis associated 22</fullName>
    </recommendedName>
</protein>
<accession>A0ABD3V4F6</accession>
<evidence type="ECO:0008006" key="4">
    <source>
        <dbReference type="Google" id="ProtNLM"/>
    </source>
</evidence>
<sequence>MYHVPVSIFNHQKRPRQALYADPQAQGAMNKQTNVQPQNKLPVDLMPVQGFSLDQWPGNQKQRVPCQQNTNFNKLGSTVYPPKPQEKGRGRGGPAPQSQYQNGQSPSTFQSQGQNAQTQTWKRTPQNISQVFTSKNSQQLPTQPQMNASGRKRANETPQNNKFGQSINSHNLQQRSGGTSVQRTLKFGIDVPHNPKLPAGAPAPSLHSSAKGSSKHNTTSLVNLPNPATASFPTDSKNILKLEKSVEEKITLNKDLHVITATVAGVKKWSKYKEQVPLMFEVFGVVDSALVKDSSGMAKEFLLRDEQESMQCIFYEIDRSIPRLTRGHWHRLLGNFNERCQKFHCVSVRATDQEERTLGKRLVAVSTKAMETIVRTLREV</sequence>
<evidence type="ECO:0000313" key="2">
    <source>
        <dbReference type="EMBL" id="KAL3856452.1"/>
    </source>
</evidence>
<comment type="caution">
    <text evidence="2">The sequence shown here is derived from an EMBL/GenBank/DDBJ whole genome shotgun (WGS) entry which is preliminary data.</text>
</comment>
<organism evidence="2 3">
    <name type="scientific">Sinanodonta woodiana</name>
    <name type="common">Chinese pond mussel</name>
    <name type="synonym">Anodonta woodiana</name>
    <dbReference type="NCBI Taxonomy" id="1069815"/>
    <lineage>
        <taxon>Eukaryota</taxon>
        <taxon>Metazoa</taxon>
        <taxon>Spiralia</taxon>
        <taxon>Lophotrochozoa</taxon>
        <taxon>Mollusca</taxon>
        <taxon>Bivalvia</taxon>
        <taxon>Autobranchia</taxon>
        <taxon>Heteroconchia</taxon>
        <taxon>Palaeoheterodonta</taxon>
        <taxon>Unionida</taxon>
        <taxon>Unionoidea</taxon>
        <taxon>Unionidae</taxon>
        <taxon>Unioninae</taxon>
        <taxon>Sinanodonta</taxon>
    </lineage>
</organism>
<feature type="region of interest" description="Disordered" evidence="1">
    <location>
        <begin position="71"/>
        <end position="180"/>
    </location>
</feature>
<dbReference type="Proteomes" id="UP001634394">
    <property type="component" value="Unassembled WGS sequence"/>
</dbReference>
<evidence type="ECO:0000313" key="3">
    <source>
        <dbReference type="Proteomes" id="UP001634394"/>
    </source>
</evidence>
<proteinExistence type="predicted"/>
<feature type="region of interest" description="Disordered" evidence="1">
    <location>
        <begin position="194"/>
        <end position="228"/>
    </location>
</feature>